<name>A0A285F1K6_9ACTN</name>
<evidence type="ECO:0000313" key="3">
    <source>
        <dbReference type="EMBL" id="SNY05152.1"/>
    </source>
</evidence>
<evidence type="ECO:0000259" key="2">
    <source>
        <dbReference type="Pfam" id="PF06429"/>
    </source>
</evidence>
<comment type="similarity">
    <text evidence="1">Belongs to the flagella basal body rod proteins family.</text>
</comment>
<protein>
    <submittedName>
        <fullName evidence="3">Flagellar basal-body rod protein FlgC</fullName>
    </submittedName>
</protein>
<evidence type="ECO:0000313" key="4">
    <source>
        <dbReference type="Proteomes" id="UP000219612"/>
    </source>
</evidence>
<dbReference type="RefSeq" id="WP_097317721.1">
    <property type="nucleotide sequence ID" value="NZ_OBDY01000001.1"/>
</dbReference>
<dbReference type="Pfam" id="PF06429">
    <property type="entry name" value="Flg_bbr_C"/>
    <property type="match status" value="1"/>
</dbReference>
<sequence>MSTFNALGVAGTGVTVYRKWLDAVSDNIANMNNVSRTSENAFQARYVVAQEAQDGNGAQVGGVQFGSAEGVLVHEPDNPLADAQGYVRKPDIDLGSQMAQMMMAQRAYQANLAVVDRARDSYTAAINLGK</sequence>
<dbReference type="EMBL" id="OBDY01000001">
    <property type="protein sequence ID" value="SNY05152.1"/>
    <property type="molecule type" value="Genomic_DNA"/>
</dbReference>
<proteinExistence type="inferred from homology"/>
<evidence type="ECO:0000256" key="1">
    <source>
        <dbReference type="ARBA" id="ARBA00009677"/>
    </source>
</evidence>
<dbReference type="InterPro" id="IPR010930">
    <property type="entry name" value="Flg_bb/hook_C_dom"/>
</dbReference>
<dbReference type="AlphaFoldDB" id="A0A285F1K6"/>
<accession>A0A285F1K6</accession>
<keyword evidence="3" id="KW-0969">Cilium</keyword>
<feature type="domain" description="Flagellar basal-body/hook protein C-terminal" evidence="2">
    <location>
        <begin position="83"/>
        <end position="128"/>
    </location>
</feature>
<keyword evidence="4" id="KW-1185">Reference proteome</keyword>
<keyword evidence="3" id="KW-0966">Cell projection</keyword>
<organism evidence="3 4">
    <name type="scientific">Paractinoplanes atraurantiacus</name>
    <dbReference type="NCBI Taxonomy" id="1036182"/>
    <lineage>
        <taxon>Bacteria</taxon>
        <taxon>Bacillati</taxon>
        <taxon>Actinomycetota</taxon>
        <taxon>Actinomycetes</taxon>
        <taxon>Micromonosporales</taxon>
        <taxon>Micromonosporaceae</taxon>
        <taxon>Paractinoplanes</taxon>
    </lineage>
</organism>
<keyword evidence="3" id="KW-0282">Flagellum</keyword>
<reference evidence="3 4" key="1">
    <citation type="submission" date="2017-09" db="EMBL/GenBank/DDBJ databases">
        <authorList>
            <person name="Ehlers B."/>
            <person name="Leendertz F.H."/>
        </authorList>
    </citation>
    <scope>NUCLEOTIDE SEQUENCE [LARGE SCALE GENOMIC DNA]</scope>
    <source>
        <strain evidence="3 4">CGMCC 4.6857</strain>
    </source>
</reference>
<gene>
    <name evidence="3" type="ORF">SAMN05421748_101408</name>
</gene>
<dbReference type="OrthoDB" id="9794148at2"/>
<dbReference type="Proteomes" id="UP000219612">
    <property type="component" value="Unassembled WGS sequence"/>
</dbReference>